<evidence type="ECO:0000313" key="4">
    <source>
        <dbReference type="Proteomes" id="UP001596407"/>
    </source>
</evidence>
<dbReference type="EMBL" id="JBHSZH010000005">
    <property type="protein sequence ID" value="MFC7080020.1"/>
    <property type="molecule type" value="Genomic_DNA"/>
</dbReference>
<evidence type="ECO:0000256" key="2">
    <source>
        <dbReference type="SAM" id="Phobius"/>
    </source>
</evidence>
<feature type="compositionally biased region" description="Basic and acidic residues" evidence="1">
    <location>
        <begin position="1"/>
        <end position="25"/>
    </location>
</feature>
<dbReference type="RefSeq" id="WP_276282160.1">
    <property type="nucleotide sequence ID" value="NZ_CP119809.1"/>
</dbReference>
<dbReference type="AlphaFoldDB" id="A0ABD5WKU6"/>
<feature type="compositionally biased region" description="Low complexity" evidence="1">
    <location>
        <begin position="44"/>
        <end position="54"/>
    </location>
</feature>
<evidence type="ECO:0000256" key="1">
    <source>
        <dbReference type="SAM" id="MobiDB-lite"/>
    </source>
</evidence>
<organism evidence="3 4">
    <name type="scientific">Halorussus caseinilyticus</name>
    <dbReference type="NCBI Taxonomy" id="3034025"/>
    <lineage>
        <taxon>Archaea</taxon>
        <taxon>Methanobacteriati</taxon>
        <taxon>Methanobacteriota</taxon>
        <taxon>Stenosarchaea group</taxon>
        <taxon>Halobacteria</taxon>
        <taxon>Halobacteriales</taxon>
        <taxon>Haladaptataceae</taxon>
        <taxon>Halorussus</taxon>
    </lineage>
</organism>
<gene>
    <name evidence="3" type="ORF">ACFQJ6_07730</name>
</gene>
<dbReference type="Proteomes" id="UP001596407">
    <property type="component" value="Unassembled WGS sequence"/>
</dbReference>
<keyword evidence="2" id="KW-0812">Transmembrane</keyword>
<accession>A0ABD5WKU6</accession>
<comment type="caution">
    <text evidence="3">The sequence shown here is derived from an EMBL/GenBank/DDBJ whole genome shotgun (WGS) entry which is preliminary data.</text>
</comment>
<feature type="transmembrane region" description="Helical" evidence="2">
    <location>
        <begin position="133"/>
        <end position="152"/>
    </location>
</feature>
<keyword evidence="4" id="KW-1185">Reference proteome</keyword>
<protein>
    <submittedName>
        <fullName evidence="3">Uncharacterized protein</fullName>
    </submittedName>
</protein>
<reference evidence="3 4" key="1">
    <citation type="journal article" date="2019" name="Int. J. Syst. Evol. Microbiol.">
        <title>The Global Catalogue of Microorganisms (GCM) 10K type strain sequencing project: providing services to taxonomists for standard genome sequencing and annotation.</title>
        <authorList>
            <consortium name="The Broad Institute Genomics Platform"/>
            <consortium name="The Broad Institute Genome Sequencing Center for Infectious Disease"/>
            <person name="Wu L."/>
            <person name="Ma J."/>
        </authorList>
    </citation>
    <scope>NUCLEOTIDE SEQUENCE [LARGE SCALE GENOMIC DNA]</scope>
    <source>
        <strain evidence="3 4">DT72</strain>
    </source>
</reference>
<feature type="compositionally biased region" description="Low complexity" evidence="1">
    <location>
        <begin position="26"/>
        <end position="36"/>
    </location>
</feature>
<keyword evidence="2" id="KW-0472">Membrane</keyword>
<feature type="region of interest" description="Disordered" evidence="1">
    <location>
        <begin position="1"/>
        <end position="56"/>
    </location>
</feature>
<evidence type="ECO:0000313" key="3">
    <source>
        <dbReference type="EMBL" id="MFC7080020.1"/>
    </source>
</evidence>
<proteinExistence type="predicted"/>
<keyword evidence="2" id="KW-1133">Transmembrane helix</keyword>
<name>A0ABD5WKU6_9EURY</name>
<dbReference type="GeneID" id="79303399"/>
<sequence>MGRDSVRGAADERARRQSGRRRGEFRASGPDESGPDAAGGGSGASATETSNSGARADETVDSVFDDYGFANAMLVHLNVADARVADVPMPAEYGDEESGIRYSTFVPQLSALLAKGFGWRLAEKHVRRESHPLVAFYGLGVVGTLAGTYATVRDALDGSEPSDRVRRCY</sequence>